<dbReference type="FunFam" id="2.40.70.10:FF:000016">
    <property type="entry name" value="Probable aspartic protease At2g35615"/>
    <property type="match status" value="1"/>
</dbReference>
<protein>
    <recommendedName>
        <fullName evidence="8">Peptidase A1 domain-containing protein</fullName>
    </recommendedName>
</protein>
<evidence type="ECO:0000256" key="5">
    <source>
        <dbReference type="ARBA" id="ARBA00022801"/>
    </source>
</evidence>
<keyword evidence="3" id="KW-0732">Signal</keyword>
<reference evidence="9" key="1">
    <citation type="journal article" date="2018" name="Data Brief">
        <title>Genome sequence data from 17 accessions of Ensete ventricosum, a staple food crop for millions in Ethiopia.</title>
        <authorList>
            <person name="Yemataw Z."/>
            <person name="Muzemil S."/>
            <person name="Ambachew D."/>
            <person name="Tripathi L."/>
            <person name="Tesfaye K."/>
            <person name="Chala A."/>
            <person name="Farbos A."/>
            <person name="O'Neill P."/>
            <person name="Moore K."/>
            <person name="Grant M."/>
            <person name="Studholme D.J."/>
        </authorList>
    </citation>
    <scope>NUCLEOTIDE SEQUENCE [LARGE SCALE GENOMIC DNA]</scope>
    <source>
        <tissue evidence="9">Leaf</tissue>
    </source>
</reference>
<evidence type="ECO:0000256" key="7">
    <source>
        <dbReference type="SAM" id="Phobius"/>
    </source>
</evidence>
<evidence type="ECO:0000256" key="2">
    <source>
        <dbReference type="ARBA" id="ARBA00022670"/>
    </source>
</evidence>
<dbReference type="PANTHER" id="PTHR47967:SF128">
    <property type="entry name" value="ASPARTIC PROTEINASE CDR1-LIKE"/>
    <property type="match status" value="1"/>
</dbReference>
<dbReference type="InterPro" id="IPR034161">
    <property type="entry name" value="Pepsin-like_plant"/>
</dbReference>
<dbReference type="InterPro" id="IPR051708">
    <property type="entry name" value="Plant_Aspart_Prot_A1"/>
</dbReference>
<accession>A0A445MJ17</accession>
<dbReference type="GO" id="GO:0004190">
    <property type="term" value="F:aspartic-type endopeptidase activity"/>
    <property type="evidence" value="ECO:0007669"/>
    <property type="project" value="UniProtKB-KW"/>
</dbReference>
<dbReference type="Pfam" id="PF14543">
    <property type="entry name" value="TAXi_N"/>
    <property type="match status" value="1"/>
</dbReference>
<dbReference type="Pfam" id="PF14541">
    <property type="entry name" value="TAXi_C"/>
    <property type="match status" value="1"/>
</dbReference>
<comment type="similarity">
    <text evidence="1">Belongs to the peptidase A1 family.</text>
</comment>
<keyword evidence="7" id="KW-0472">Membrane</keyword>
<keyword evidence="7" id="KW-1133">Transmembrane helix</keyword>
<keyword evidence="5" id="KW-0378">Hydrolase</keyword>
<dbReference type="InterPro" id="IPR032861">
    <property type="entry name" value="TAXi_N"/>
</dbReference>
<proteinExistence type="inferred from homology"/>
<name>A0A445MJ17_ENSVE</name>
<dbReference type="SUPFAM" id="SSF50630">
    <property type="entry name" value="Acid proteases"/>
    <property type="match status" value="1"/>
</dbReference>
<dbReference type="EMBL" id="KV876171">
    <property type="protein sequence ID" value="RZR74249.1"/>
    <property type="molecule type" value="Genomic_DNA"/>
</dbReference>
<sequence>MCFRCTPPGHRRISISWESWKDTGLPLHRIPPGNSRRSVPPDSSPSSVSSSFCFIIAEDSLPSLQILRTISVRCIIPLLFFFIFTMKAIAFALFLAAVAAVAAADGFRVDLIHRDSPRSPLYDPSSTSFDRVRAAAERSALRPSRYGRAGLAASGDTSMEAPVLPDISDYLMEVELGTPKFKVLAIVDTGSDLTWANCKPCTRCYEQTTPLFDPKDSSTYRDLACDSRACKLIPTWACISNSKCQYNYFYQDGSQAVGYVASETFTFATTGTNTITIPNITFGCTHQNDGLFRKRIGGLVGLAAAPLSLVSQLGSSIDSKFSYCLAPLSQTSTTGKLVFGDVSGASRSDVLTTPLTIRDSFYYLTLNGISVGNTNISAASPTASGSPNIVIDSGTMLNFLSPEMTDQLGKAVKGIVDLPVADVPELSLFAACFDVKGSRDYKFPDITYNFKGASLKLGPSNTFLEVSQDVVCLAACSSGEPYIFGNFAQQNLHVEYDLGRNQLSFAQVDCTNF</sequence>
<evidence type="ECO:0000256" key="6">
    <source>
        <dbReference type="ARBA" id="ARBA00023180"/>
    </source>
</evidence>
<dbReference type="InterPro" id="IPR032799">
    <property type="entry name" value="TAXi_C"/>
</dbReference>
<organism evidence="9">
    <name type="scientific">Ensete ventricosum</name>
    <name type="common">Abyssinian banana</name>
    <name type="synonym">Musa ensete</name>
    <dbReference type="NCBI Taxonomy" id="4639"/>
    <lineage>
        <taxon>Eukaryota</taxon>
        <taxon>Viridiplantae</taxon>
        <taxon>Streptophyta</taxon>
        <taxon>Embryophyta</taxon>
        <taxon>Tracheophyta</taxon>
        <taxon>Spermatophyta</taxon>
        <taxon>Magnoliopsida</taxon>
        <taxon>Liliopsida</taxon>
        <taxon>Zingiberales</taxon>
        <taxon>Musaceae</taxon>
        <taxon>Ensete</taxon>
    </lineage>
</organism>
<dbReference type="PANTHER" id="PTHR47967">
    <property type="entry name" value="OS07G0603500 PROTEIN-RELATED"/>
    <property type="match status" value="1"/>
</dbReference>
<evidence type="ECO:0000256" key="1">
    <source>
        <dbReference type="ARBA" id="ARBA00007447"/>
    </source>
</evidence>
<gene>
    <name evidence="9" type="ORF">BHM03_00034316</name>
</gene>
<feature type="domain" description="Peptidase A1" evidence="8">
    <location>
        <begin position="170"/>
        <end position="506"/>
    </location>
</feature>
<evidence type="ECO:0000256" key="3">
    <source>
        <dbReference type="ARBA" id="ARBA00022729"/>
    </source>
</evidence>
<dbReference type="GO" id="GO:0005576">
    <property type="term" value="C:extracellular region"/>
    <property type="evidence" value="ECO:0007669"/>
    <property type="project" value="TreeGrafter"/>
</dbReference>
<dbReference type="InterPro" id="IPR001969">
    <property type="entry name" value="Aspartic_peptidase_AS"/>
</dbReference>
<keyword evidence="4" id="KW-0064">Aspartyl protease</keyword>
<dbReference type="InterPro" id="IPR021109">
    <property type="entry name" value="Peptidase_aspartic_dom_sf"/>
</dbReference>
<dbReference type="AlphaFoldDB" id="A0A445MJ17"/>
<dbReference type="CDD" id="cd05476">
    <property type="entry name" value="pepsin_A_like_plant"/>
    <property type="match status" value="1"/>
</dbReference>
<dbReference type="InterPro" id="IPR033121">
    <property type="entry name" value="PEPTIDASE_A1"/>
</dbReference>
<dbReference type="PROSITE" id="PS51767">
    <property type="entry name" value="PEPTIDASE_A1"/>
    <property type="match status" value="1"/>
</dbReference>
<evidence type="ECO:0000313" key="9">
    <source>
        <dbReference type="EMBL" id="RZR74249.1"/>
    </source>
</evidence>
<evidence type="ECO:0000259" key="8">
    <source>
        <dbReference type="PROSITE" id="PS51767"/>
    </source>
</evidence>
<keyword evidence="2" id="KW-0645">Protease</keyword>
<feature type="transmembrane region" description="Helical" evidence="7">
    <location>
        <begin position="78"/>
        <end position="104"/>
    </location>
</feature>
<dbReference type="PROSITE" id="PS00141">
    <property type="entry name" value="ASP_PROTEASE"/>
    <property type="match status" value="1"/>
</dbReference>
<keyword evidence="7" id="KW-0812">Transmembrane</keyword>
<keyword evidence="6" id="KW-0325">Glycoprotein</keyword>
<evidence type="ECO:0000256" key="4">
    <source>
        <dbReference type="ARBA" id="ARBA00022750"/>
    </source>
</evidence>
<dbReference type="GO" id="GO:0006508">
    <property type="term" value="P:proteolysis"/>
    <property type="evidence" value="ECO:0007669"/>
    <property type="project" value="UniProtKB-KW"/>
</dbReference>
<dbReference type="Gene3D" id="2.40.70.10">
    <property type="entry name" value="Acid Proteases"/>
    <property type="match status" value="2"/>
</dbReference>
<dbReference type="Proteomes" id="UP000290560">
    <property type="component" value="Unassembled WGS sequence"/>
</dbReference>